<protein>
    <submittedName>
        <fullName evidence="1">Uncharacterized protein</fullName>
    </submittedName>
</protein>
<accession>A0ABR3LMC4</accession>
<organism evidence="1 2">
    <name type="scientific">Cirrhinus molitorella</name>
    <name type="common">mud carp</name>
    <dbReference type="NCBI Taxonomy" id="172907"/>
    <lineage>
        <taxon>Eukaryota</taxon>
        <taxon>Metazoa</taxon>
        <taxon>Chordata</taxon>
        <taxon>Craniata</taxon>
        <taxon>Vertebrata</taxon>
        <taxon>Euteleostomi</taxon>
        <taxon>Actinopterygii</taxon>
        <taxon>Neopterygii</taxon>
        <taxon>Teleostei</taxon>
        <taxon>Ostariophysi</taxon>
        <taxon>Cypriniformes</taxon>
        <taxon>Cyprinidae</taxon>
        <taxon>Labeoninae</taxon>
        <taxon>Labeonini</taxon>
        <taxon>Cirrhinus</taxon>
    </lineage>
</organism>
<dbReference type="Proteomes" id="UP001558613">
    <property type="component" value="Unassembled WGS sequence"/>
</dbReference>
<sequence>MGFLPRHKYAIAAKNIDLMTVRSIRDTLASPVNRCCFFSSSKRVTFPTGRSDVRPAAERINTIPSAVSVASLAAVDSRVFLKVVPSVWNEMIRFGLWF</sequence>
<proteinExistence type="predicted"/>
<gene>
    <name evidence="1" type="ORF">QQF64_018173</name>
</gene>
<evidence type="ECO:0000313" key="1">
    <source>
        <dbReference type="EMBL" id="KAL1253480.1"/>
    </source>
</evidence>
<name>A0ABR3LMC4_9TELE</name>
<reference evidence="1 2" key="1">
    <citation type="submission" date="2023-09" db="EMBL/GenBank/DDBJ databases">
        <authorList>
            <person name="Wang M."/>
        </authorList>
    </citation>
    <scope>NUCLEOTIDE SEQUENCE [LARGE SCALE GENOMIC DNA]</scope>
    <source>
        <strain evidence="1">GT-2023</strain>
        <tissue evidence="1">Liver</tissue>
    </source>
</reference>
<comment type="caution">
    <text evidence="1">The sequence shown here is derived from an EMBL/GenBank/DDBJ whole genome shotgun (WGS) entry which is preliminary data.</text>
</comment>
<dbReference type="EMBL" id="JAYMGO010000021">
    <property type="protein sequence ID" value="KAL1253480.1"/>
    <property type="molecule type" value="Genomic_DNA"/>
</dbReference>
<evidence type="ECO:0000313" key="2">
    <source>
        <dbReference type="Proteomes" id="UP001558613"/>
    </source>
</evidence>
<keyword evidence="2" id="KW-1185">Reference proteome</keyword>